<dbReference type="SMART" id="SM00729">
    <property type="entry name" value="Elp3"/>
    <property type="match status" value="1"/>
</dbReference>
<dbReference type="GO" id="GO:0046872">
    <property type="term" value="F:metal ion binding"/>
    <property type="evidence" value="ECO:0007669"/>
    <property type="project" value="UniProtKB-KW"/>
</dbReference>
<protein>
    <submittedName>
        <fullName evidence="10">Mycofactocin radical SAM maturase</fullName>
    </submittedName>
</protein>
<dbReference type="Gene3D" id="3.20.20.70">
    <property type="entry name" value="Aldolase class I"/>
    <property type="match status" value="1"/>
</dbReference>
<dbReference type="GO" id="GO:0051539">
    <property type="term" value="F:4 iron, 4 sulfur cluster binding"/>
    <property type="evidence" value="ECO:0007669"/>
    <property type="project" value="UniProtKB-KW"/>
</dbReference>
<dbReference type="InterPro" id="IPR050377">
    <property type="entry name" value="Radical_SAM_PqqE_MftC-like"/>
</dbReference>
<sequence length="343" mass="37903">MSNQYVEMGLMAPVNVTWEVTYACNLSCIHCVSDSGRKKPGELTTEQCLQVIDTMSAMKVFQFNIGGGEPFMREDFPDLMDYSHEKGIVTCISTNGTLIDDEVAGRLAHKLVYMQVSLDGATPASNDAIRGKGSFRKALNALEFLSKRDIEVSVNTVLTKLSFPELDALVDLAASFGAKLRISRFRPSGRGKKNWSQLNVSREQMLSFSDWLSRHMVVSTGDSFFSVSHEDRRSLGLNMCGASKLTCCVSPLGEVYPCAFLQEREFLAGKLPEESFAEIWENSPIFHSFRDLEIKSCESCVRFDFCHGGCPAIAYHTQRRLGLPDPECLANCVSVKSLAAVGA</sequence>
<dbReference type="GO" id="GO:0003824">
    <property type="term" value="F:catalytic activity"/>
    <property type="evidence" value="ECO:0007669"/>
    <property type="project" value="InterPro"/>
</dbReference>
<dbReference type="InterPro" id="IPR013785">
    <property type="entry name" value="Aldolase_TIM"/>
</dbReference>
<dbReference type="InterPro" id="IPR023885">
    <property type="entry name" value="4Fe4S-binding_SPASM_dom"/>
</dbReference>
<dbReference type="InterPro" id="IPR006638">
    <property type="entry name" value="Elp3/MiaA/NifB-like_rSAM"/>
</dbReference>
<comment type="cofactor">
    <cofactor evidence="1">
        <name>[4Fe-4S] cluster</name>
        <dbReference type="ChEBI" id="CHEBI:49883"/>
    </cofactor>
</comment>
<evidence type="ECO:0000256" key="2">
    <source>
        <dbReference type="ARBA" id="ARBA00022485"/>
    </source>
</evidence>
<dbReference type="SUPFAM" id="SSF102114">
    <property type="entry name" value="Radical SAM enzymes"/>
    <property type="match status" value="1"/>
</dbReference>
<name>A0A8J6TAD8_9DELT</name>
<dbReference type="CDD" id="cd01335">
    <property type="entry name" value="Radical_SAM"/>
    <property type="match status" value="1"/>
</dbReference>
<keyword evidence="4" id="KW-0479">Metal-binding</keyword>
<dbReference type="SFLD" id="SFLDS00029">
    <property type="entry name" value="Radical_SAM"/>
    <property type="match status" value="1"/>
</dbReference>
<keyword evidence="3" id="KW-0949">S-adenosyl-L-methionine</keyword>
<comment type="caution">
    <text evidence="10">The sequence shown here is derived from an EMBL/GenBank/DDBJ whole genome shotgun (WGS) entry which is preliminary data.</text>
</comment>
<dbReference type="SFLD" id="SFLDF00316">
    <property type="entry name" value="C-terminal_tyrosine_decarboxyl"/>
    <property type="match status" value="1"/>
</dbReference>
<dbReference type="InterPro" id="IPR017200">
    <property type="entry name" value="PqqE-like"/>
</dbReference>
<evidence type="ECO:0000313" key="11">
    <source>
        <dbReference type="Proteomes" id="UP000650524"/>
    </source>
</evidence>
<evidence type="ECO:0000313" key="10">
    <source>
        <dbReference type="EMBL" id="MBC8179121.1"/>
    </source>
</evidence>
<organism evidence="10 11">
    <name type="scientific">Candidatus Desulfacyla euxinica</name>
    <dbReference type="NCBI Taxonomy" id="2841693"/>
    <lineage>
        <taxon>Bacteria</taxon>
        <taxon>Deltaproteobacteria</taxon>
        <taxon>Candidatus Desulfacyla</taxon>
    </lineage>
</organism>
<keyword evidence="8" id="KW-0456">Lyase</keyword>
<dbReference type="InterPro" id="IPR023913">
    <property type="entry name" value="MftC"/>
</dbReference>
<keyword evidence="5" id="KW-0560">Oxidoreductase</keyword>
<dbReference type="PANTHER" id="PTHR11228">
    <property type="entry name" value="RADICAL SAM DOMAIN PROTEIN"/>
    <property type="match status" value="1"/>
</dbReference>
<keyword evidence="7" id="KW-0411">Iron-sulfur</keyword>
<dbReference type="InterPro" id="IPR058240">
    <property type="entry name" value="rSAM_sf"/>
</dbReference>
<evidence type="ECO:0000259" key="9">
    <source>
        <dbReference type="PROSITE" id="PS51918"/>
    </source>
</evidence>
<dbReference type="FunFam" id="3.20.20.70:FF:000188">
    <property type="entry name" value="Mycofactocin radical SAM maturase MftC"/>
    <property type="match status" value="1"/>
</dbReference>
<accession>A0A8J6TAD8</accession>
<dbReference type="SFLD" id="SFLDG01385">
    <property type="entry name" value="heme_carboxy_lyase_like"/>
    <property type="match status" value="1"/>
</dbReference>
<dbReference type="Pfam" id="PF04055">
    <property type="entry name" value="Radical_SAM"/>
    <property type="match status" value="1"/>
</dbReference>
<dbReference type="EMBL" id="JACNJD010000348">
    <property type="protein sequence ID" value="MBC8179121.1"/>
    <property type="molecule type" value="Genomic_DNA"/>
</dbReference>
<dbReference type="NCBIfam" id="TIGR04085">
    <property type="entry name" value="rSAM_more_4Fe4S"/>
    <property type="match status" value="1"/>
</dbReference>
<dbReference type="SFLD" id="SFLDG01067">
    <property type="entry name" value="SPASM/twitch_domain_containing"/>
    <property type="match status" value="1"/>
</dbReference>
<evidence type="ECO:0000256" key="8">
    <source>
        <dbReference type="ARBA" id="ARBA00023239"/>
    </source>
</evidence>
<dbReference type="InterPro" id="IPR034391">
    <property type="entry name" value="AdoMet-like_SPASM_containing"/>
</dbReference>
<dbReference type="AlphaFoldDB" id="A0A8J6TAD8"/>
<evidence type="ECO:0000256" key="7">
    <source>
        <dbReference type="ARBA" id="ARBA00023014"/>
    </source>
</evidence>
<evidence type="ECO:0000256" key="5">
    <source>
        <dbReference type="ARBA" id="ARBA00023002"/>
    </source>
</evidence>
<keyword evidence="6" id="KW-0408">Iron</keyword>
<evidence type="ECO:0000256" key="4">
    <source>
        <dbReference type="ARBA" id="ARBA00022723"/>
    </source>
</evidence>
<dbReference type="InterPro" id="IPR007197">
    <property type="entry name" value="rSAM"/>
</dbReference>
<dbReference type="SFLD" id="SFLDG01386">
    <property type="entry name" value="main_SPASM_domain-containing"/>
    <property type="match status" value="1"/>
</dbReference>
<evidence type="ECO:0000256" key="6">
    <source>
        <dbReference type="ARBA" id="ARBA00023004"/>
    </source>
</evidence>
<reference evidence="10 11" key="1">
    <citation type="submission" date="2020-08" db="EMBL/GenBank/DDBJ databases">
        <title>Bridging the membrane lipid divide: bacteria of the FCB group superphylum have the potential to synthesize archaeal ether lipids.</title>
        <authorList>
            <person name="Villanueva L."/>
            <person name="Von Meijenfeldt F.A.B."/>
            <person name="Westbye A.B."/>
            <person name="Yadav S."/>
            <person name="Hopmans E.C."/>
            <person name="Dutilh B.E."/>
            <person name="Sinninghe Damste J.S."/>
        </authorList>
    </citation>
    <scope>NUCLEOTIDE SEQUENCE [LARGE SCALE GENOMIC DNA]</scope>
    <source>
        <strain evidence="10">NIOZ-UU27</strain>
    </source>
</reference>
<dbReference type="Pfam" id="PF13186">
    <property type="entry name" value="SPASM"/>
    <property type="match status" value="1"/>
</dbReference>
<evidence type="ECO:0000256" key="3">
    <source>
        <dbReference type="ARBA" id="ARBA00022691"/>
    </source>
</evidence>
<proteinExistence type="predicted"/>
<dbReference type="SFLD" id="SFLDG01387">
    <property type="entry name" value="BtrN-like_SPASM_domain_contain"/>
    <property type="match status" value="1"/>
</dbReference>
<feature type="domain" description="Radical SAM core" evidence="9">
    <location>
        <begin position="10"/>
        <end position="222"/>
    </location>
</feature>
<dbReference type="NCBIfam" id="TIGR03962">
    <property type="entry name" value="mycofact_rSAM"/>
    <property type="match status" value="1"/>
</dbReference>
<dbReference type="InterPro" id="IPR034480">
    <property type="entry name" value="Heme_synthase-like"/>
</dbReference>
<evidence type="ECO:0000256" key="1">
    <source>
        <dbReference type="ARBA" id="ARBA00001966"/>
    </source>
</evidence>
<dbReference type="PROSITE" id="PS51918">
    <property type="entry name" value="RADICAL_SAM"/>
    <property type="match status" value="1"/>
</dbReference>
<dbReference type="PANTHER" id="PTHR11228:SF7">
    <property type="entry name" value="PQQA PEPTIDE CYCLASE"/>
    <property type="match status" value="1"/>
</dbReference>
<dbReference type="Proteomes" id="UP000650524">
    <property type="component" value="Unassembled WGS sequence"/>
</dbReference>
<keyword evidence="2" id="KW-0004">4Fe-4S</keyword>
<dbReference type="PIRSF" id="PIRSF037420">
    <property type="entry name" value="PQQ_syn_pqqE"/>
    <property type="match status" value="1"/>
</dbReference>
<gene>
    <name evidence="10" type="primary">mftC</name>
    <name evidence="10" type="ORF">H8E19_17090</name>
</gene>